<dbReference type="EMBL" id="CAIH01000285">
    <property type="protein sequence ID" value="CCH94135.1"/>
    <property type="molecule type" value="Genomic_DNA"/>
</dbReference>
<comment type="caution">
    <text evidence="1">The sequence shown here is derived from an EMBL/GenBank/DDBJ whole genome shotgun (WGS) entry which is preliminary data.</text>
</comment>
<gene>
    <name evidence="1" type="ORF">MICCA_3550018</name>
</gene>
<protein>
    <submittedName>
        <fullName evidence="1">Similar to Q10YW5_TRIEI H repeat-associated protein-like (Modular protein)</fullName>
    </submittedName>
</protein>
<sequence>MSQEKTARVGIENKRLTAGWNNHYLETVLGCLNISTNQMLLNFGQKKT</sequence>
<accession>A0A822LCA0</accession>
<dbReference type="AlphaFoldDB" id="A0A822LCA0"/>
<organism evidence="1 2">
    <name type="scientific">Microcystis aeruginosa PCC 9432</name>
    <dbReference type="NCBI Taxonomy" id="1160280"/>
    <lineage>
        <taxon>Bacteria</taxon>
        <taxon>Bacillati</taxon>
        <taxon>Cyanobacteriota</taxon>
        <taxon>Cyanophyceae</taxon>
        <taxon>Oscillatoriophycideae</taxon>
        <taxon>Chroococcales</taxon>
        <taxon>Microcystaceae</taxon>
        <taxon>Microcystis</taxon>
    </lineage>
</organism>
<reference evidence="1 2" key="1">
    <citation type="submission" date="2012-04" db="EMBL/GenBank/DDBJ databases">
        <authorList>
            <person name="Genoscope - CEA"/>
        </authorList>
    </citation>
    <scope>NUCLEOTIDE SEQUENCE [LARGE SCALE GENOMIC DNA]</scope>
    <source>
        <strain evidence="1 2">9432</strain>
    </source>
</reference>
<proteinExistence type="predicted"/>
<evidence type="ECO:0000313" key="1">
    <source>
        <dbReference type="EMBL" id="CCH94135.1"/>
    </source>
</evidence>
<evidence type="ECO:0000313" key="2">
    <source>
        <dbReference type="Proteomes" id="UP000005806"/>
    </source>
</evidence>
<name>A0A822LCA0_MICAE</name>
<dbReference type="Proteomes" id="UP000005806">
    <property type="component" value="Unassembled WGS sequence"/>
</dbReference>